<organism evidence="1 2">
    <name type="scientific">Laspinema palackyanum D2a</name>
    <dbReference type="NCBI Taxonomy" id="2953684"/>
    <lineage>
        <taxon>Bacteria</taxon>
        <taxon>Bacillati</taxon>
        <taxon>Cyanobacteriota</taxon>
        <taxon>Cyanophyceae</taxon>
        <taxon>Oscillatoriophycideae</taxon>
        <taxon>Oscillatoriales</taxon>
        <taxon>Laspinemataceae</taxon>
        <taxon>Laspinema</taxon>
        <taxon>Laspinema palackyanum</taxon>
    </lineage>
</organism>
<dbReference type="InterPro" id="IPR025354">
    <property type="entry name" value="DUF4258"/>
</dbReference>
<name>A0ABT2MRX4_9CYAN</name>
<dbReference type="EMBL" id="JAMXFF010000020">
    <property type="protein sequence ID" value="MCT7967483.1"/>
    <property type="molecule type" value="Genomic_DNA"/>
</dbReference>
<sequence>MNFIFSNHALQELHRRGLQQNMVESVLNNPQQIIEEKEGRKAYQSQVDFGGGKIYLVRVIVADNIDPAIVITAYRTSKITKYWI</sequence>
<reference evidence="1 2" key="1">
    <citation type="journal article" date="2022" name="Front. Microbiol.">
        <title>High genomic differentiation and limited gene flow indicate recent cryptic speciation within the genus Laspinema (cyanobacteria).</title>
        <authorList>
            <person name="Stanojkovic A."/>
            <person name="Skoupy S."/>
            <person name="Skaloud P."/>
            <person name="Dvorak P."/>
        </authorList>
    </citation>
    <scope>NUCLEOTIDE SEQUENCE [LARGE SCALE GENOMIC DNA]</scope>
    <source>
        <strain evidence="1 2">D2a</strain>
    </source>
</reference>
<evidence type="ECO:0000313" key="1">
    <source>
        <dbReference type="EMBL" id="MCT7967483.1"/>
    </source>
</evidence>
<keyword evidence="2" id="KW-1185">Reference proteome</keyword>
<dbReference type="Proteomes" id="UP001525890">
    <property type="component" value="Unassembled WGS sequence"/>
</dbReference>
<protein>
    <submittedName>
        <fullName evidence="1">DUF4258 domain-containing protein</fullName>
    </submittedName>
</protein>
<proteinExistence type="predicted"/>
<evidence type="ECO:0000313" key="2">
    <source>
        <dbReference type="Proteomes" id="UP001525890"/>
    </source>
</evidence>
<dbReference type="Pfam" id="PF14076">
    <property type="entry name" value="DUF4258"/>
    <property type="match status" value="1"/>
</dbReference>
<dbReference type="RefSeq" id="WP_368007064.1">
    <property type="nucleotide sequence ID" value="NZ_JAMXFF010000020.1"/>
</dbReference>
<comment type="caution">
    <text evidence="1">The sequence shown here is derived from an EMBL/GenBank/DDBJ whole genome shotgun (WGS) entry which is preliminary data.</text>
</comment>
<accession>A0ABT2MRX4</accession>
<gene>
    <name evidence="1" type="ORF">NG799_14175</name>
</gene>